<dbReference type="PANTHER" id="PTHR43163:SF6">
    <property type="entry name" value="DIPEPTIDE TRANSPORT SYSTEM PERMEASE PROTEIN DPPB-RELATED"/>
    <property type="match status" value="1"/>
</dbReference>
<feature type="transmembrane region" description="Helical" evidence="7">
    <location>
        <begin position="101"/>
        <end position="122"/>
    </location>
</feature>
<dbReference type="EMBL" id="CP106737">
    <property type="protein sequence ID" value="UXX81512.1"/>
    <property type="molecule type" value="Genomic_DNA"/>
</dbReference>
<dbReference type="Proteomes" id="UP001064087">
    <property type="component" value="Plasmid unnamed2"/>
</dbReference>
<dbReference type="CDD" id="cd06261">
    <property type="entry name" value="TM_PBP2"/>
    <property type="match status" value="1"/>
</dbReference>
<keyword evidence="10" id="KW-1185">Reference proteome</keyword>
<gene>
    <name evidence="9" type="ORF">N7U68_00150</name>
</gene>
<sequence>MTKFILRRLLLGALTLWVVTTLIFFGVALLPGDIATEMMGQAASPEVLTAFRQELGLDQPLWYRYLNWLGAVLQGDFGTSLANGREINALIGGRLWNTFQLAGAAAIIAVPLAMGLGIASALTQGSLLDRAVNFIALSLVSFPEFFIAYVLILIFSVELGWFPSLSQMPSDITLLELIKIILLPALTLTLAVQAHIMRMSRAALLGVLNSAYIEMAVLKGVRPRRIVLHHALPNALAPIINVVVLNMAWLIVGVVVVEVVFIYPGMGQLMVDSVQKRDLPVVQACSLAFAASYVVLNMTADILSTLANPRLQHQG</sequence>
<dbReference type="Pfam" id="PF00528">
    <property type="entry name" value="BPD_transp_1"/>
    <property type="match status" value="1"/>
</dbReference>
<evidence type="ECO:0000256" key="2">
    <source>
        <dbReference type="ARBA" id="ARBA00022448"/>
    </source>
</evidence>
<name>A0ABY6D5T7_9RHOB</name>
<geneLocation type="plasmid" evidence="9 10">
    <name>unnamed2</name>
</geneLocation>
<reference evidence="9" key="1">
    <citation type="submission" date="2022-10" db="EMBL/GenBank/DDBJ databases">
        <title>Roseovarius pelagicus sp. nov., isolated from Arctic seawater.</title>
        <authorList>
            <person name="Hong Y.W."/>
            <person name="Hwang C.Y."/>
        </authorList>
    </citation>
    <scope>NUCLEOTIDE SEQUENCE</scope>
    <source>
        <strain evidence="9">HL-MP18</strain>
        <plasmid evidence="9">unnamed2</plasmid>
    </source>
</reference>
<evidence type="ECO:0000256" key="1">
    <source>
        <dbReference type="ARBA" id="ARBA00004651"/>
    </source>
</evidence>
<dbReference type="InterPro" id="IPR000515">
    <property type="entry name" value="MetI-like"/>
</dbReference>
<dbReference type="Pfam" id="PF19300">
    <property type="entry name" value="BPD_transp_1_N"/>
    <property type="match status" value="1"/>
</dbReference>
<keyword evidence="6 7" id="KW-0472">Membrane</keyword>
<keyword evidence="4 7" id="KW-0812">Transmembrane</keyword>
<feature type="transmembrane region" description="Helical" evidence="7">
    <location>
        <begin position="235"/>
        <end position="261"/>
    </location>
</feature>
<evidence type="ECO:0000256" key="4">
    <source>
        <dbReference type="ARBA" id="ARBA00022692"/>
    </source>
</evidence>
<keyword evidence="5 7" id="KW-1133">Transmembrane helix</keyword>
<dbReference type="Gene3D" id="1.10.3720.10">
    <property type="entry name" value="MetI-like"/>
    <property type="match status" value="1"/>
</dbReference>
<feature type="transmembrane region" description="Helical" evidence="7">
    <location>
        <begin position="9"/>
        <end position="30"/>
    </location>
</feature>
<evidence type="ECO:0000313" key="10">
    <source>
        <dbReference type="Proteomes" id="UP001064087"/>
    </source>
</evidence>
<evidence type="ECO:0000313" key="9">
    <source>
        <dbReference type="EMBL" id="UXX81512.1"/>
    </source>
</evidence>
<evidence type="ECO:0000256" key="7">
    <source>
        <dbReference type="RuleBase" id="RU363032"/>
    </source>
</evidence>
<feature type="transmembrane region" description="Helical" evidence="7">
    <location>
        <begin position="281"/>
        <end position="303"/>
    </location>
</feature>
<dbReference type="RefSeq" id="WP_263046709.1">
    <property type="nucleotide sequence ID" value="NZ_CP106737.1"/>
</dbReference>
<keyword evidence="3" id="KW-1003">Cell membrane</keyword>
<dbReference type="PROSITE" id="PS50928">
    <property type="entry name" value="ABC_TM1"/>
    <property type="match status" value="1"/>
</dbReference>
<protein>
    <submittedName>
        <fullName evidence="9">ABC transporter permease</fullName>
    </submittedName>
</protein>
<evidence type="ECO:0000256" key="5">
    <source>
        <dbReference type="ARBA" id="ARBA00022989"/>
    </source>
</evidence>
<evidence type="ECO:0000256" key="3">
    <source>
        <dbReference type="ARBA" id="ARBA00022475"/>
    </source>
</evidence>
<dbReference type="PANTHER" id="PTHR43163">
    <property type="entry name" value="DIPEPTIDE TRANSPORT SYSTEM PERMEASE PROTEIN DPPB-RELATED"/>
    <property type="match status" value="1"/>
</dbReference>
<dbReference type="InterPro" id="IPR045621">
    <property type="entry name" value="BPD_transp_1_N"/>
</dbReference>
<feature type="domain" description="ABC transmembrane type-1" evidence="8">
    <location>
        <begin position="95"/>
        <end position="300"/>
    </location>
</feature>
<comment type="subcellular location">
    <subcellularLocation>
        <location evidence="1 7">Cell membrane</location>
        <topology evidence="1 7">Multi-pass membrane protein</topology>
    </subcellularLocation>
</comment>
<feature type="transmembrane region" description="Helical" evidence="7">
    <location>
        <begin position="134"/>
        <end position="157"/>
    </location>
</feature>
<keyword evidence="9" id="KW-0614">Plasmid</keyword>
<evidence type="ECO:0000259" key="8">
    <source>
        <dbReference type="PROSITE" id="PS50928"/>
    </source>
</evidence>
<proteinExistence type="inferred from homology"/>
<feature type="transmembrane region" description="Helical" evidence="7">
    <location>
        <begin position="177"/>
        <end position="196"/>
    </location>
</feature>
<keyword evidence="2 7" id="KW-0813">Transport</keyword>
<organism evidence="9 10">
    <name type="scientific">Roseovarius pelagicus</name>
    <dbReference type="NCBI Taxonomy" id="2980108"/>
    <lineage>
        <taxon>Bacteria</taxon>
        <taxon>Pseudomonadati</taxon>
        <taxon>Pseudomonadota</taxon>
        <taxon>Alphaproteobacteria</taxon>
        <taxon>Rhodobacterales</taxon>
        <taxon>Roseobacteraceae</taxon>
        <taxon>Roseovarius</taxon>
    </lineage>
</organism>
<accession>A0ABY6D5T7</accession>
<dbReference type="SUPFAM" id="SSF161098">
    <property type="entry name" value="MetI-like"/>
    <property type="match status" value="1"/>
</dbReference>
<evidence type="ECO:0000256" key="6">
    <source>
        <dbReference type="ARBA" id="ARBA00023136"/>
    </source>
</evidence>
<comment type="similarity">
    <text evidence="7">Belongs to the binding-protein-dependent transport system permease family.</text>
</comment>
<dbReference type="InterPro" id="IPR035906">
    <property type="entry name" value="MetI-like_sf"/>
</dbReference>